<evidence type="ECO:0000313" key="2">
    <source>
        <dbReference type="EMBL" id="KAF8712840.1"/>
    </source>
</evidence>
<dbReference type="Gramene" id="Dexi6B01G0003090.1">
    <property type="protein sequence ID" value="Dexi6B01G0003090.1:cds"/>
    <property type="gene ID" value="Dexi6B01G0003090"/>
</dbReference>
<proteinExistence type="predicted"/>
<protein>
    <submittedName>
        <fullName evidence="2">Uncharacterized protein</fullName>
    </submittedName>
</protein>
<evidence type="ECO:0000256" key="1">
    <source>
        <dbReference type="SAM" id="MobiDB-lite"/>
    </source>
</evidence>
<name>A0A835BVN4_9POAL</name>
<gene>
    <name evidence="2" type="ORF">HU200_028613</name>
</gene>
<dbReference type="AlphaFoldDB" id="A0A835BVN4"/>
<feature type="region of interest" description="Disordered" evidence="1">
    <location>
        <begin position="15"/>
        <end position="36"/>
    </location>
</feature>
<sequence length="121" mass="12947">MRLLSFVPCGCRAGPIDDAPPTDHAGADAAAAARRRRRRRRRAAAIAAGHQWSPSLGDIYEEYTTDAAAKHAAAAVATGGPPARARKAASWDVARRVHSDEYRQLESSSSMPAFAPTAYLF</sequence>
<evidence type="ECO:0000313" key="3">
    <source>
        <dbReference type="Proteomes" id="UP000636709"/>
    </source>
</evidence>
<organism evidence="2 3">
    <name type="scientific">Digitaria exilis</name>
    <dbReference type="NCBI Taxonomy" id="1010633"/>
    <lineage>
        <taxon>Eukaryota</taxon>
        <taxon>Viridiplantae</taxon>
        <taxon>Streptophyta</taxon>
        <taxon>Embryophyta</taxon>
        <taxon>Tracheophyta</taxon>
        <taxon>Spermatophyta</taxon>
        <taxon>Magnoliopsida</taxon>
        <taxon>Liliopsida</taxon>
        <taxon>Poales</taxon>
        <taxon>Poaceae</taxon>
        <taxon>PACMAD clade</taxon>
        <taxon>Panicoideae</taxon>
        <taxon>Panicodae</taxon>
        <taxon>Paniceae</taxon>
        <taxon>Anthephorinae</taxon>
        <taxon>Digitaria</taxon>
    </lineage>
</organism>
<accession>A0A835BVN4</accession>
<dbReference type="EMBL" id="JACEFO010001742">
    <property type="protein sequence ID" value="KAF8712840.1"/>
    <property type="molecule type" value="Genomic_DNA"/>
</dbReference>
<dbReference type="PANTHER" id="PTHR35318:SF2">
    <property type="entry name" value="OS08G0138900 PROTEIN"/>
    <property type="match status" value="1"/>
</dbReference>
<dbReference type="Proteomes" id="UP000636709">
    <property type="component" value="Unassembled WGS sequence"/>
</dbReference>
<dbReference type="PANTHER" id="PTHR35318">
    <property type="entry name" value="BNAA10G08410D PROTEIN"/>
    <property type="match status" value="1"/>
</dbReference>
<comment type="caution">
    <text evidence="2">The sequence shown here is derived from an EMBL/GenBank/DDBJ whole genome shotgun (WGS) entry which is preliminary data.</text>
</comment>
<keyword evidence="3" id="KW-1185">Reference proteome</keyword>
<dbReference type="OrthoDB" id="1917265at2759"/>
<reference evidence="2" key="1">
    <citation type="submission" date="2020-07" db="EMBL/GenBank/DDBJ databases">
        <title>Genome sequence and genetic diversity analysis of an under-domesticated orphan crop, white fonio (Digitaria exilis).</title>
        <authorList>
            <person name="Bennetzen J.L."/>
            <person name="Chen S."/>
            <person name="Ma X."/>
            <person name="Wang X."/>
            <person name="Yssel A.E.J."/>
            <person name="Chaluvadi S.R."/>
            <person name="Johnson M."/>
            <person name="Gangashetty P."/>
            <person name="Hamidou F."/>
            <person name="Sanogo M.D."/>
            <person name="Zwaenepoel A."/>
            <person name="Wallace J."/>
            <person name="Van De Peer Y."/>
            <person name="Van Deynze A."/>
        </authorList>
    </citation>
    <scope>NUCLEOTIDE SEQUENCE</scope>
    <source>
        <tissue evidence="2">Leaves</tissue>
    </source>
</reference>